<evidence type="ECO:0000313" key="1">
    <source>
        <dbReference type="EMBL" id="XRI73451.1"/>
    </source>
</evidence>
<gene>
    <name evidence="1" type="ORF">HHS34_013565</name>
</gene>
<proteinExistence type="predicted"/>
<dbReference type="Proteomes" id="UP001195965">
    <property type="component" value="Chromosome"/>
</dbReference>
<sequence>MNIYLVVEGEKTETLVYDKWIGYTNNSLRVVRSISDVSVNNVYMIVGNGWPCYLDRIKAAVEDVCNKTDAHGLQLFSRLVVAVDTETVTMEKKTVEITQTVVEALNGSHMAFDLHVIAQNFCIEAWFLGNKNLVMHTQLKLSKECIKNYNVSKLDPELLCVPSDYSAGSKAHYAERYLAHLIKDKYPKSSYRKNNPGPILHQKYYKSIVSRLNDTGHIKSFASFIKAFS</sequence>
<protein>
    <submittedName>
        <fullName evidence="1">Uncharacterized protein</fullName>
    </submittedName>
</protein>
<accession>A0ACD5HFX9</accession>
<name>A0ACD5HFX9_9PROT</name>
<keyword evidence="2" id="KW-1185">Reference proteome</keyword>
<evidence type="ECO:0000313" key="2">
    <source>
        <dbReference type="Proteomes" id="UP001195965"/>
    </source>
</evidence>
<dbReference type="EMBL" id="CP127526">
    <property type="protein sequence ID" value="XRI73451.1"/>
    <property type="molecule type" value="Genomic_DNA"/>
</dbReference>
<organism evidence="1 2">
    <name type="scientific">Acidithiobacillus montserratensis</name>
    <dbReference type="NCBI Taxonomy" id="2729135"/>
    <lineage>
        <taxon>Bacteria</taxon>
        <taxon>Pseudomonadati</taxon>
        <taxon>Pseudomonadota</taxon>
        <taxon>Acidithiobacillia</taxon>
        <taxon>Acidithiobacillales</taxon>
        <taxon>Acidithiobacillaceae</taxon>
        <taxon>Acidithiobacillus</taxon>
    </lineage>
</organism>
<reference evidence="1 2" key="1">
    <citation type="journal article" date="2021" name="ISME J.">
        <title>Genomic evolution of the class Acidithiobacillia: deep-branching Proteobacteria living in extreme acidic conditions.</title>
        <authorList>
            <person name="Moya-Beltran A."/>
            <person name="Beard S."/>
            <person name="Rojas-Villalobos C."/>
            <person name="Issotta F."/>
            <person name="Gallardo Y."/>
            <person name="Ulloa R."/>
            <person name="Giaveno A."/>
            <person name="Degli Esposti M."/>
            <person name="Johnson D.B."/>
            <person name="Quatrini R."/>
        </authorList>
    </citation>
    <scope>NUCLEOTIDE SEQUENCE [LARGE SCALE GENOMIC DNA]</scope>
    <source>
        <strain evidence="1 2">GG1-14</strain>
    </source>
</reference>